<evidence type="ECO:0008006" key="5">
    <source>
        <dbReference type="Google" id="ProtNLM"/>
    </source>
</evidence>
<comment type="caution">
    <text evidence="3">The sequence shown here is derived from an EMBL/GenBank/DDBJ whole genome shotgun (WGS) entry which is preliminary data.</text>
</comment>
<feature type="chain" id="PRO_5044783085" description="Transmembrane protein" evidence="2">
    <location>
        <begin position="23"/>
        <end position="135"/>
    </location>
</feature>
<keyword evidence="1" id="KW-0812">Transmembrane</keyword>
<evidence type="ECO:0000313" key="4">
    <source>
        <dbReference type="Proteomes" id="UP001603857"/>
    </source>
</evidence>
<keyword evidence="2" id="KW-0732">Signal</keyword>
<keyword evidence="1" id="KW-1133">Transmembrane helix</keyword>
<keyword evidence="1" id="KW-0472">Membrane</keyword>
<gene>
    <name evidence="3" type="ORF">Fmac_007328</name>
</gene>
<sequence length="135" mass="14910">MIHHSPTSIPSLLLHLIPATLTLKPFILQFPQAPLFLLRTQFSNITHLHLHLLSTPGKPQNKIIIPSARHNTTLQPSISSPNNPNNLLLLTRILSHVLAVLLPILLLVLAFSVYAVIVLVLVAPSERSRSITDKP</sequence>
<accession>A0ABD1MU88</accession>
<proteinExistence type="predicted"/>
<feature type="signal peptide" evidence="2">
    <location>
        <begin position="1"/>
        <end position="22"/>
    </location>
</feature>
<dbReference type="AlphaFoldDB" id="A0ABD1MU88"/>
<evidence type="ECO:0000313" key="3">
    <source>
        <dbReference type="EMBL" id="KAL2339388.1"/>
    </source>
</evidence>
<feature type="transmembrane region" description="Helical" evidence="1">
    <location>
        <begin position="93"/>
        <end position="122"/>
    </location>
</feature>
<protein>
    <recommendedName>
        <fullName evidence="5">Transmembrane protein</fullName>
    </recommendedName>
</protein>
<reference evidence="3 4" key="1">
    <citation type="submission" date="2024-08" db="EMBL/GenBank/DDBJ databases">
        <title>Insights into the chromosomal genome structure of Flemingia macrophylla.</title>
        <authorList>
            <person name="Ding Y."/>
            <person name="Zhao Y."/>
            <person name="Bi W."/>
            <person name="Wu M."/>
            <person name="Zhao G."/>
            <person name="Gong Y."/>
            <person name="Li W."/>
            <person name="Zhang P."/>
        </authorList>
    </citation>
    <scope>NUCLEOTIDE SEQUENCE [LARGE SCALE GENOMIC DNA]</scope>
    <source>
        <strain evidence="3">DYQJB</strain>
        <tissue evidence="3">Leaf</tissue>
    </source>
</reference>
<name>A0ABD1MU88_9FABA</name>
<dbReference type="EMBL" id="JBGMDY010000003">
    <property type="protein sequence ID" value="KAL2339388.1"/>
    <property type="molecule type" value="Genomic_DNA"/>
</dbReference>
<evidence type="ECO:0000256" key="1">
    <source>
        <dbReference type="SAM" id="Phobius"/>
    </source>
</evidence>
<keyword evidence="4" id="KW-1185">Reference proteome</keyword>
<organism evidence="3 4">
    <name type="scientific">Flemingia macrophylla</name>
    <dbReference type="NCBI Taxonomy" id="520843"/>
    <lineage>
        <taxon>Eukaryota</taxon>
        <taxon>Viridiplantae</taxon>
        <taxon>Streptophyta</taxon>
        <taxon>Embryophyta</taxon>
        <taxon>Tracheophyta</taxon>
        <taxon>Spermatophyta</taxon>
        <taxon>Magnoliopsida</taxon>
        <taxon>eudicotyledons</taxon>
        <taxon>Gunneridae</taxon>
        <taxon>Pentapetalae</taxon>
        <taxon>rosids</taxon>
        <taxon>fabids</taxon>
        <taxon>Fabales</taxon>
        <taxon>Fabaceae</taxon>
        <taxon>Papilionoideae</taxon>
        <taxon>50 kb inversion clade</taxon>
        <taxon>NPAAA clade</taxon>
        <taxon>indigoferoid/millettioid clade</taxon>
        <taxon>Phaseoleae</taxon>
        <taxon>Flemingia</taxon>
    </lineage>
</organism>
<evidence type="ECO:0000256" key="2">
    <source>
        <dbReference type="SAM" id="SignalP"/>
    </source>
</evidence>
<dbReference type="Proteomes" id="UP001603857">
    <property type="component" value="Unassembled WGS sequence"/>
</dbReference>